<evidence type="ECO:0000313" key="1">
    <source>
        <dbReference type="EMBL" id="TNN32206.1"/>
    </source>
</evidence>
<comment type="caution">
    <text evidence="1">The sequence shown here is derived from an EMBL/GenBank/DDBJ whole genome shotgun (WGS) entry which is preliminary data.</text>
</comment>
<gene>
    <name evidence="1" type="ORF">EYF80_057637</name>
</gene>
<organism evidence="1 2">
    <name type="scientific">Liparis tanakae</name>
    <name type="common">Tanaka's snailfish</name>
    <dbReference type="NCBI Taxonomy" id="230148"/>
    <lineage>
        <taxon>Eukaryota</taxon>
        <taxon>Metazoa</taxon>
        <taxon>Chordata</taxon>
        <taxon>Craniata</taxon>
        <taxon>Vertebrata</taxon>
        <taxon>Euteleostomi</taxon>
        <taxon>Actinopterygii</taxon>
        <taxon>Neopterygii</taxon>
        <taxon>Teleostei</taxon>
        <taxon>Neoteleostei</taxon>
        <taxon>Acanthomorphata</taxon>
        <taxon>Eupercaria</taxon>
        <taxon>Perciformes</taxon>
        <taxon>Cottioidei</taxon>
        <taxon>Cottales</taxon>
        <taxon>Liparidae</taxon>
        <taxon>Liparis</taxon>
    </lineage>
</organism>
<accession>A0A4Z2ETG6</accession>
<name>A0A4Z2ETG6_9TELE</name>
<keyword evidence="2" id="KW-1185">Reference proteome</keyword>
<sequence length="132" mass="14498">MRSSMAPPPSILFSMATSNLTPSTPSWLGAASLRPKVAALLTQCSAAGDSGKYRKSSLNFWLQATSYFSASLPLSTMTLDSIRRWIETIGPDPSKADFIVCREVVTSSNVSRRNYNLNVWTIPLRLGRKQKA</sequence>
<evidence type="ECO:0000313" key="2">
    <source>
        <dbReference type="Proteomes" id="UP000314294"/>
    </source>
</evidence>
<dbReference type="Proteomes" id="UP000314294">
    <property type="component" value="Unassembled WGS sequence"/>
</dbReference>
<dbReference type="AlphaFoldDB" id="A0A4Z2ETG6"/>
<proteinExistence type="predicted"/>
<dbReference type="EMBL" id="SRLO01002844">
    <property type="protein sequence ID" value="TNN32206.1"/>
    <property type="molecule type" value="Genomic_DNA"/>
</dbReference>
<protein>
    <submittedName>
        <fullName evidence="1">Uncharacterized protein</fullName>
    </submittedName>
</protein>
<reference evidence="1 2" key="1">
    <citation type="submission" date="2019-03" db="EMBL/GenBank/DDBJ databases">
        <title>First draft genome of Liparis tanakae, snailfish: a comprehensive survey of snailfish specific genes.</title>
        <authorList>
            <person name="Kim W."/>
            <person name="Song I."/>
            <person name="Jeong J.-H."/>
            <person name="Kim D."/>
            <person name="Kim S."/>
            <person name="Ryu S."/>
            <person name="Song J.Y."/>
            <person name="Lee S.K."/>
        </authorList>
    </citation>
    <scope>NUCLEOTIDE SEQUENCE [LARGE SCALE GENOMIC DNA]</scope>
    <source>
        <tissue evidence="1">Muscle</tissue>
    </source>
</reference>